<dbReference type="AlphaFoldDB" id="A0A2B4SZN5"/>
<dbReference type="PANTHER" id="PTHR11471">
    <property type="entry name" value="TUMOR NECROSIS FACTOR FAMILY MEMBER"/>
    <property type="match status" value="1"/>
</dbReference>
<dbReference type="GO" id="GO:0006955">
    <property type="term" value="P:immune response"/>
    <property type="evidence" value="ECO:0007669"/>
    <property type="project" value="InterPro"/>
</dbReference>
<dbReference type="OrthoDB" id="6159739at2759"/>
<keyword evidence="7" id="KW-1185">Reference proteome</keyword>
<evidence type="ECO:0000256" key="3">
    <source>
        <dbReference type="ARBA" id="ARBA00022514"/>
    </source>
</evidence>
<dbReference type="GO" id="GO:0005125">
    <property type="term" value="F:cytokine activity"/>
    <property type="evidence" value="ECO:0007669"/>
    <property type="project" value="UniProtKB-KW"/>
</dbReference>
<dbReference type="GO" id="GO:0005615">
    <property type="term" value="C:extracellular space"/>
    <property type="evidence" value="ECO:0007669"/>
    <property type="project" value="UniProtKB-KW"/>
</dbReference>
<dbReference type="Proteomes" id="UP000225706">
    <property type="component" value="Unassembled WGS sequence"/>
</dbReference>
<dbReference type="Pfam" id="PF00229">
    <property type="entry name" value="TNF"/>
    <property type="match status" value="1"/>
</dbReference>
<feature type="domain" description="THD" evidence="5">
    <location>
        <begin position="155"/>
        <end position="294"/>
    </location>
</feature>
<dbReference type="SUPFAM" id="SSF49842">
    <property type="entry name" value="TNF-like"/>
    <property type="match status" value="1"/>
</dbReference>
<comment type="subcellular location">
    <subcellularLocation>
        <location evidence="1">Membrane</location>
    </subcellularLocation>
</comment>
<evidence type="ECO:0000256" key="4">
    <source>
        <dbReference type="ARBA" id="ARBA00023136"/>
    </source>
</evidence>
<keyword evidence="3" id="KW-0202">Cytokine</keyword>
<dbReference type="InterPro" id="IPR006052">
    <property type="entry name" value="TNF_dom"/>
</dbReference>
<name>A0A2B4SZN5_STYPI</name>
<organism evidence="6 7">
    <name type="scientific">Stylophora pistillata</name>
    <name type="common">Smooth cauliflower coral</name>
    <dbReference type="NCBI Taxonomy" id="50429"/>
    <lineage>
        <taxon>Eukaryota</taxon>
        <taxon>Metazoa</taxon>
        <taxon>Cnidaria</taxon>
        <taxon>Anthozoa</taxon>
        <taxon>Hexacorallia</taxon>
        <taxon>Scleractinia</taxon>
        <taxon>Astrocoeniina</taxon>
        <taxon>Pocilloporidae</taxon>
        <taxon>Stylophora</taxon>
    </lineage>
</organism>
<keyword evidence="4" id="KW-0472">Membrane</keyword>
<reference evidence="7" key="1">
    <citation type="journal article" date="2017" name="bioRxiv">
        <title>Comparative analysis of the genomes of Stylophora pistillata and Acropora digitifera provides evidence for extensive differences between species of corals.</title>
        <authorList>
            <person name="Voolstra C.R."/>
            <person name="Li Y."/>
            <person name="Liew Y.J."/>
            <person name="Baumgarten S."/>
            <person name="Zoccola D."/>
            <person name="Flot J.-F."/>
            <person name="Tambutte S."/>
            <person name="Allemand D."/>
            <person name="Aranda M."/>
        </authorList>
    </citation>
    <scope>NUCLEOTIDE SEQUENCE [LARGE SCALE GENOMIC DNA]</scope>
</reference>
<dbReference type="InterPro" id="IPR021184">
    <property type="entry name" value="TNF_CS"/>
</dbReference>
<dbReference type="GO" id="GO:0005164">
    <property type="term" value="F:tumor necrosis factor receptor binding"/>
    <property type="evidence" value="ECO:0007669"/>
    <property type="project" value="InterPro"/>
</dbReference>
<protein>
    <recommendedName>
        <fullName evidence="5">THD domain-containing protein</fullName>
    </recommendedName>
</protein>
<evidence type="ECO:0000259" key="5">
    <source>
        <dbReference type="PROSITE" id="PS50049"/>
    </source>
</evidence>
<evidence type="ECO:0000313" key="6">
    <source>
        <dbReference type="EMBL" id="PFX34032.1"/>
    </source>
</evidence>
<dbReference type="GO" id="GO:0016020">
    <property type="term" value="C:membrane"/>
    <property type="evidence" value="ECO:0007669"/>
    <property type="project" value="UniProtKB-SubCell"/>
</dbReference>
<comment type="caution">
    <text evidence="6">The sequence shown here is derived from an EMBL/GenBank/DDBJ whole genome shotgun (WGS) entry which is preliminary data.</text>
</comment>
<dbReference type="PROSITE" id="PS50049">
    <property type="entry name" value="THD_2"/>
    <property type="match status" value="1"/>
</dbReference>
<dbReference type="PANTHER" id="PTHR11471:SF13">
    <property type="entry name" value="TNF FAMILY PROFILE DOMAIN-CONTAINING PROTEIN"/>
    <property type="match status" value="1"/>
</dbReference>
<dbReference type="EMBL" id="LSMT01000007">
    <property type="protein sequence ID" value="PFX34032.1"/>
    <property type="molecule type" value="Genomic_DNA"/>
</dbReference>
<dbReference type="PROSITE" id="PS00251">
    <property type="entry name" value="THD_1"/>
    <property type="match status" value="1"/>
</dbReference>
<evidence type="ECO:0000256" key="2">
    <source>
        <dbReference type="ARBA" id="ARBA00008670"/>
    </source>
</evidence>
<proteinExistence type="inferred from homology"/>
<dbReference type="Gene3D" id="2.60.120.40">
    <property type="match status" value="1"/>
</dbReference>
<comment type="similarity">
    <text evidence="2">Belongs to the tumor necrosis factor family.</text>
</comment>
<accession>A0A2B4SZN5</accession>
<evidence type="ECO:0000256" key="1">
    <source>
        <dbReference type="ARBA" id="ARBA00004370"/>
    </source>
</evidence>
<dbReference type="InterPro" id="IPR008983">
    <property type="entry name" value="Tumour_necrosis_fac-like_dom"/>
</dbReference>
<evidence type="ECO:0000313" key="7">
    <source>
        <dbReference type="Proteomes" id="UP000225706"/>
    </source>
</evidence>
<gene>
    <name evidence="6" type="ORF">AWC38_SpisGene1158</name>
</gene>
<sequence length="294" mass="32690">MNTLFYGIVEIIINKLDFNINSLLTGDSNSDFESNLGYGGETNSTVSDVSILSSVCRRLIKNFTQELRRTIQERNNSPLQIITWLMERTPSATTILAIFKVHLVDDFDGSVVILESSYSGTVVAINKADDTVFAKSPHNILLNGNGVTYTLPGLPAQRQSLVPENILLYGDGRRYELKETDAITQWTMGNNNGNNIVYRPSVGRVEVMRDGLYFIYSQMCFSGNRNPGTAGHRNFINQEQKIRSVIGRQDTSIACRYHGGAFYLRAHDTIAVKPTATGQYYMSGTGSFLGVFLI</sequence>